<keyword evidence="10" id="KW-1185">Reference proteome</keyword>
<evidence type="ECO:0000256" key="4">
    <source>
        <dbReference type="ARBA" id="ARBA00022989"/>
    </source>
</evidence>
<keyword evidence="5 6" id="KW-0472">Membrane</keyword>
<dbReference type="RefSeq" id="WP_310655181.1">
    <property type="nucleotide sequence ID" value="NZ_JAPMLA010000002.1"/>
</dbReference>
<evidence type="ECO:0000313" key="8">
    <source>
        <dbReference type="EMBL" id="MDW4822794.1"/>
    </source>
</evidence>
<dbReference type="InterPro" id="IPR051598">
    <property type="entry name" value="TSUP/Inactive_protease-like"/>
</dbReference>
<dbReference type="PANTHER" id="PTHR43701">
    <property type="entry name" value="MEMBRANE TRANSPORTER PROTEIN MJ0441-RELATED"/>
    <property type="match status" value="1"/>
</dbReference>
<evidence type="ECO:0000256" key="1">
    <source>
        <dbReference type="ARBA" id="ARBA00004141"/>
    </source>
</evidence>
<dbReference type="AlphaFoldDB" id="A0AAW8NPS4"/>
<organism evidence="7 9">
    <name type="scientific">Shewanella fidelis</name>
    <dbReference type="NCBI Taxonomy" id="173509"/>
    <lineage>
        <taxon>Bacteria</taxon>
        <taxon>Pseudomonadati</taxon>
        <taxon>Pseudomonadota</taxon>
        <taxon>Gammaproteobacteria</taxon>
        <taxon>Alteromonadales</taxon>
        <taxon>Shewanellaceae</taxon>
        <taxon>Shewanella</taxon>
    </lineage>
</organism>
<evidence type="ECO:0000256" key="3">
    <source>
        <dbReference type="ARBA" id="ARBA00022692"/>
    </source>
</evidence>
<feature type="transmembrane region" description="Helical" evidence="6">
    <location>
        <begin position="113"/>
        <end position="134"/>
    </location>
</feature>
<dbReference type="Proteomes" id="UP001271263">
    <property type="component" value="Unassembled WGS sequence"/>
</dbReference>
<feature type="transmembrane region" description="Helical" evidence="6">
    <location>
        <begin position="12"/>
        <end position="29"/>
    </location>
</feature>
<evidence type="ECO:0000313" key="10">
    <source>
        <dbReference type="Proteomes" id="UP001271263"/>
    </source>
</evidence>
<feature type="transmembrane region" description="Helical" evidence="6">
    <location>
        <begin position="248"/>
        <end position="267"/>
    </location>
</feature>
<proteinExistence type="inferred from homology"/>
<keyword evidence="3 6" id="KW-0812">Transmembrane</keyword>
<accession>A0AAW8NPS4</accession>
<feature type="transmembrane region" description="Helical" evidence="6">
    <location>
        <begin position="41"/>
        <end position="68"/>
    </location>
</feature>
<dbReference type="Proteomes" id="UP001259340">
    <property type="component" value="Unassembled WGS sequence"/>
</dbReference>
<keyword evidence="6" id="KW-1003">Cell membrane</keyword>
<feature type="transmembrane region" description="Helical" evidence="6">
    <location>
        <begin position="221"/>
        <end position="242"/>
    </location>
</feature>
<feature type="transmembrane region" description="Helical" evidence="6">
    <location>
        <begin position="279"/>
        <end position="297"/>
    </location>
</feature>
<dbReference type="EMBL" id="JAPMLE010000001">
    <property type="protein sequence ID" value="MDR8524712.1"/>
    <property type="molecule type" value="Genomic_DNA"/>
</dbReference>
<feature type="transmembrane region" description="Helical" evidence="6">
    <location>
        <begin position="183"/>
        <end position="214"/>
    </location>
</feature>
<sequence>MQIERQESSIKYLPITLILLVFWFVFVYSNTDGIELVTQYMHYSVLGIVGAIFANSTGAGGGVIFIPAFNSLGFSVEQSLATSFAIQCFGMTTGAISWLHYYKQQQQHNWQQLPLLLTCLIPVSIAGLWTVEALNIRPIDNLEQSFSVFSIILGCALLVNHFKQSGKLTPSPQASFNVNKTELCILATITFLGGMITAWLSVGVGELIVIYLLLKRVEATLAVAVGVIVTAATVWSTAGLHFSASSDTYFSVVAVAAPGAVIGALLAKKLALFLPIKTLKLFFAAWIILSGAAILIME</sequence>
<evidence type="ECO:0000256" key="5">
    <source>
        <dbReference type="ARBA" id="ARBA00023136"/>
    </source>
</evidence>
<gene>
    <name evidence="7" type="ORF">OS133_13920</name>
    <name evidence="8" type="ORF">OS134_01780</name>
</gene>
<dbReference type="PANTHER" id="PTHR43701:SF2">
    <property type="entry name" value="MEMBRANE TRANSPORTER PROTEIN YJNA-RELATED"/>
    <property type="match status" value="1"/>
</dbReference>
<evidence type="ECO:0000313" key="9">
    <source>
        <dbReference type="Proteomes" id="UP001259340"/>
    </source>
</evidence>
<comment type="subcellular location">
    <subcellularLocation>
        <location evidence="6">Cell membrane</location>
        <topology evidence="6">Multi-pass membrane protein</topology>
    </subcellularLocation>
    <subcellularLocation>
        <location evidence="1">Membrane</location>
        <topology evidence="1">Multi-pass membrane protein</topology>
    </subcellularLocation>
</comment>
<dbReference type="EMBL" id="JAPMLD010000001">
    <property type="protein sequence ID" value="MDW4822794.1"/>
    <property type="molecule type" value="Genomic_DNA"/>
</dbReference>
<feature type="transmembrane region" description="Helical" evidence="6">
    <location>
        <begin position="146"/>
        <end position="163"/>
    </location>
</feature>
<evidence type="ECO:0000256" key="2">
    <source>
        <dbReference type="ARBA" id="ARBA00009142"/>
    </source>
</evidence>
<comment type="caution">
    <text evidence="7">The sequence shown here is derived from an EMBL/GenBank/DDBJ whole genome shotgun (WGS) entry which is preliminary data.</text>
</comment>
<feature type="transmembrane region" description="Helical" evidence="6">
    <location>
        <begin position="80"/>
        <end position="101"/>
    </location>
</feature>
<dbReference type="GO" id="GO:0005886">
    <property type="term" value="C:plasma membrane"/>
    <property type="evidence" value="ECO:0007669"/>
    <property type="project" value="UniProtKB-SubCell"/>
</dbReference>
<name>A0AAW8NPS4_9GAMM</name>
<protein>
    <recommendedName>
        <fullName evidence="6">Probable membrane transporter protein</fullName>
    </recommendedName>
</protein>
<dbReference type="InterPro" id="IPR002781">
    <property type="entry name" value="TM_pro_TauE-like"/>
</dbReference>
<reference evidence="8 10" key="1">
    <citation type="journal article" date="2022" name="bioRxiv">
        <title>Prophages regulate Shewanella fidelis 3313 motility and biofilm formation: implications for gut colonization dynamics in Ciona robusta.</title>
        <authorList>
            <person name="Natarajan O."/>
            <person name="Gibboney S.L."/>
            <person name="Young M.N."/>
            <person name="Lim S.J."/>
            <person name="Pluta N."/>
            <person name="Atkinson C.G."/>
            <person name="Leigh B.A."/>
            <person name="Liberti A."/>
            <person name="Kees E.D."/>
            <person name="Breitbart M."/>
            <person name="Gralnick J.A."/>
            <person name="Dishaw L.J."/>
        </authorList>
    </citation>
    <scope>NUCLEOTIDE SEQUENCE [LARGE SCALE GENOMIC DNA]</scope>
    <source>
        <strain evidence="8 10">JG4066</strain>
    </source>
</reference>
<keyword evidence="4 6" id="KW-1133">Transmembrane helix</keyword>
<comment type="similarity">
    <text evidence="2 6">Belongs to the 4-toluene sulfonate uptake permease (TSUP) (TC 2.A.102) family.</text>
</comment>
<dbReference type="Pfam" id="PF01925">
    <property type="entry name" value="TauE"/>
    <property type="match status" value="1"/>
</dbReference>
<evidence type="ECO:0000256" key="6">
    <source>
        <dbReference type="RuleBase" id="RU363041"/>
    </source>
</evidence>
<evidence type="ECO:0000313" key="7">
    <source>
        <dbReference type="EMBL" id="MDR8524712.1"/>
    </source>
</evidence>
<reference evidence="7" key="2">
    <citation type="submission" date="2022-11" db="EMBL/GenBank/DDBJ databases">
        <title>Prophages regulate Shewanella fidelis motility and biofilm formation: implications for gut colonization dynamics in Ciona robusta.</title>
        <authorList>
            <person name="Natarajan O."/>
            <person name="Gibboney S.L."/>
            <person name="Young M.N."/>
            <person name="Lim S.J."/>
            <person name="Pluta N."/>
            <person name="Atkinson C.G.F."/>
            <person name="Leigh B.A."/>
            <person name="Liberti A."/>
            <person name="Kees E."/>
            <person name="Breitbart M."/>
            <person name="Gralnick J."/>
            <person name="Dishaw L.J."/>
        </authorList>
    </citation>
    <scope>NUCLEOTIDE SEQUENCE</scope>
    <source>
        <strain evidence="7">3313</strain>
    </source>
</reference>